<dbReference type="VEuPathDB" id="MicrosporidiaDB:NAPIS_ORF00753"/>
<proteinExistence type="predicted"/>
<dbReference type="PANTHER" id="PTHR13793:SF107">
    <property type="entry name" value="BROMODOMAIN-CONTAINING PROTEIN HOMOLOG"/>
    <property type="match status" value="1"/>
</dbReference>
<protein>
    <submittedName>
        <fullName evidence="6">Phd zinc finger-containing transcriptional regulator</fullName>
    </submittedName>
</protein>
<accession>T0MF14</accession>
<organism evidence="6 7">
    <name type="scientific">Vairimorpha apis BRL 01</name>
    <dbReference type="NCBI Taxonomy" id="1037528"/>
    <lineage>
        <taxon>Eukaryota</taxon>
        <taxon>Fungi</taxon>
        <taxon>Fungi incertae sedis</taxon>
        <taxon>Microsporidia</taxon>
        <taxon>Nosematidae</taxon>
        <taxon>Vairimorpha</taxon>
    </lineage>
</organism>
<dbReference type="Pfam" id="PF13831">
    <property type="entry name" value="PHD_2"/>
    <property type="match status" value="1"/>
</dbReference>
<feature type="domain" description="PHD-type" evidence="5">
    <location>
        <begin position="25"/>
        <end position="74"/>
    </location>
</feature>
<evidence type="ECO:0000256" key="2">
    <source>
        <dbReference type="ARBA" id="ARBA00022771"/>
    </source>
</evidence>
<dbReference type="Proteomes" id="UP000053780">
    <property type="component" value="Unassembled WGS sequence"/>
</dbReference>
<dbReference type="PROSITE" id="PS01359">
    <property type="entry name" value="ZF_PHD_1"/>
    <property type="match status" value="1"/>
</dbReference>
<dbReference type="HOGENOM" id="CLU_056968_0_0_1"/>
<evidence type="ECO:0000259" key="5">
    <source>
        <dbReference type="PROSITE" id="PS50016"/>
    </source>
</evidence>
<dbReference type="InterPro" id="IPR019786">
    <property type="entry name" value="Zinc_finger_PHD-type_CS"/>
</dbReference>
<evidence type="ECO:0000256" key="3">
    <source>
        <dbReference type="ARBA" id="ARBA00022833"/>
    </source>
</evidence>
<keyword evidence="7" id="KW-1185">Reference proteome</keyword>
<dbReference type="GO" id="GO:0006357">
    <property type="term" value="P:regulation of transcription by RNA polymerase II"/>
    <property type="evidence" value="ECO:0007669"/>
    <property type="project" value="TreeGrafter"/>
</dbReference>
<dbReference type="PANTHER" id="PTHR13793">
    <property type="entry name" value="PHD FINGER PROTEINS"/>
    <property type="match status" value="1"/>
</dbReference>
<dbReference type="EMBL" id="KE647108">
    <property type="protein sequence ID" value="EQB61681.1"/>
    <property type="molecule type" value="Genomic_DNA"/>
</dbReference>
<dbReference type="InterPro" id="IPR019787">
    <property type="entry name" value="Znf_PHD-finger"/>
</dbReference>
<keyword evidence="3" id="KW-0862">Zinc</keyword>
<gene>
    <name evidence="6" type="ORF">NAPIS_ORF00753</name>
</gene>
<dbReference type="Pfam" id="PF13832">
    <property type="entry name" value="zf-HC5HC2H_2"/>
    <property type="match status" value="1"/>
</dbReference>
<evidence type="ECO:0000313" key="7">
    <source>
        <dbReference type="Proteomes" id="UP000053780"/>
    </source>
</evidence>
<evidence type="ECO:0000313" key="6">
    <source>
        <dbReference type="EMBL" id="EQB61681.1"/>
    </source>
</evidence>
<dbReference type="InterPro" id="IPR011011">
    <property type="entry name" value="Znf_FYVE_PHD"/>
</dbReference>
<keyword evidence="2 4" id="KW-0863">Zinc-finger</keyword>
<evidence type="ECO:0000256" key="1">
    <source>
        <dbReference type="ARBA" id="ARBA00022723"/>
    </source>
</evidence>
<dbReference type="SUPFAM" id="SSF57903">
    <property type="entry name" value="FYVE/PHD zinc finger"/>
    <property type="match status" value="1"/>
</dbReference>
<evidence type="ECO:0000256" key="4">
    <source>
        <dbReference type="PROSITE-ProRule" id="PRU00146"/>
    </source>
</evidence>
<dbReference type="InterPro" id="IPR013083">
    <property type="entry name" value="Znf_RING/FYVE/PHD"/>
</dbReference>
<sequence length="274" mass="32123">MLEKEWFNIQQEKIHNCDTLEIDDDDVCDVCTYSANEGDPLLICQGCSIAVHRNCYGSSFSEDEFFLCQRCIYYDKDTTCIFCHSNDGLVKITNNCKFGHILCVIFDPTVDFDNQNSKEPIFLDNYKRVIDSCVFCNKDFGTKIECSYGLCMNVYHLNCSLDKVYYDIKNQISYCFDHDPTKKRNVFSSNVSINNIYKGYQICKYDISIRKKLKMKKCIQTNYLDILKEKPKISCKIYNELCTFVNKNVLDIICKYWLFKKEKTTRPLISKIDL</sequence>
<dbReference type="AlphaFoldDB" id="T0MF14"/>
<keyword evidence="1" id="KW-0479">Metal-binding</keyword>
<reference evidence="6 7" key="1">
    <citation type="journal article" date="2013" name="BMC Genomics">
        <title>Genome sequencing and comparative genomics of honey bee microsporidia, Nosema apis reveal novel insights into host-parasite interactions.</title>
        <authorList>
            <person name="Chen Yp."/>
            <person name="Pettis J.S."/>
            <person name="Zhao Y."/>
            <person name="Liu X."/>
            <person name="Tallon L.J."/>
            <person name="Sadzewicz L.D."/>
            <person name="Li R."/>
            <person name="Zheng H."/>
            <person name="Huang S."/>
            <person name="Zhang X."/>
            <person name="Hamilton M.C."/>
            <person name="Pernal S.F."/>
            <person name="Melathopoulos A.P."/>
            <person name="Yan X."/>
            <person name="Evans J.D."/>
        </authorList>
    </citation>
    <scope>NUCLEOTIDE SEQUENCE [LARGE SCALE GENOMIC DNA]</scope>
    <source>
        <strain evidence="6 7">BRL 01</strain>
    </source>
</reference>
<dbReference type="SMART" id="SM00249">
    <property type="entry name" value="PHD"/>
    <property type="match status" value="2"/>
</dbReference>
<dbReference type="OrthoDB" id="20839at2759"/>
<dbReference type="Gene3D" id="3.30.40.10">
    <property type="entry name" value="Zinc/RING finger domain, C3HC4 (zinc finger)"/>
    <property type="match status" value="2"/>
</dbReference>
<dbReference type="InterPro" id="IPR001965">
    <property type="entry name" value="Znf_PHD"/>
</dbReference>
<name>T0MF14_9MICR</name>
<dbReference type="GO" id="GO:0008270">
    <property type="term" value="F:zinc ion binding"/>
    <property type="evidence" value="ECO:0007669"/>
    <property type="project" value="UniProtKB-KW"/>
</dbReference>
<dbReference type="PROSITE" id="PS50016">
    <property type="entry name" value="ZF_PHD_2"/>
    <property type="match status" value="1"/>
</dbReference>
<dbReference type="InterPro" id="IPR050701">
    <property type="entry name" value="Histone_Mod_Regulator"/>
</dbReference>